<sequence length="295" mass="32275">MTSDPASTTRRRVAVTGAAGKLGRHVVAHLAERGYDVLALDRTRPASPSTPFIALDLTDYGQVIEALSGGVDEHSTPVDAVVHLAAIPAPGLTTNASTFANNSAATYNVFAAARALKVRNVVWASSETVLGLPFDTPPPYVPVDEEYHPRPESTYSLTKALEEEMARHFCRWDPELTMTGLRFSNVMDPEDYAAFPSFDADPSLRQWNLWGYIDGRDGAQAVRLGLERTEPGCEVFVIANADTVMSRSSAELMAQVFPGVEVRKTLGEHETLLGIDKARRLLGYEPEHSWRDHAP</sequence>
<accession>A0A852WKN2</accession>
<dbReference type="Gene3D" id="3.40.50.720">
    <property type="entry name" value="NAD(P)-binding Rossmann-like Domain"/>
    <property type="match status" value="1"/>
</dbReference>
<reference evidence="2 3" key="1">
    <citation type="submission" date="2020-07" db="EMBL/GenBank/DDBJ databases">
        <title>Sequencing the genomes of 1000 actinobacteria strains.</title>
        <authorList>
            <person name="Klenk H.-P."/>
        </authorList>
    </citation>
    <scope>NUCLEOTIDE SEQUENCE [LARGE SCALE GENOMIC DNA]</scope>
    <source>
        <strain evidence="2 3">DSM 23987</strain>
    </source>
</reference>
<keyword evidence="3" id="KW-1185">Reference proteome</keyword>
<name>A0A852WKN2_9MICO</name>
<dbReference type="RefSeq" id="WP_179422433.1">
    <property type="nucleotide sequence ID" value="NZ_JACCAB010000001.1"/>
</dbReference>
<evidence type="ECO:0000313" key="3">
    <source>
        <dbReference type="Proteomes" id="UP000573599"/>
    </source>
</evidence>
<gene>
    <name evidence="2" type="ORF">BJ986_002668</name>
</gene>
<evidence type="ECO:0000259" key="1">
    <source>
        <dbReference type="Pfam" id="PF01370"/>
    </source>
</evidence>
<dbReference type="InterPro" id="IPR036291">
    <property type="entry name" value="NAD(P)-bd_dom_sf"/>
</dbReference>
<dbReference type="PANTHER" id="PTHR43245">
    <property type="entry name" value="BIFUNCTIONAL POLYMYXIN RESISTANCE PROTEIN ARNA"/>
    <property type="match status" value="1"/>
</dbReference>
<evidence type="ECO:0000313" key="2">
    <source>
        <dbReference type="EMBL" id="NYG08181.1"/>
    </source>
</evidence>
<organism evidence="2 3">
    <name type="scientific">Pedococcus badiiscoriae</name>
    <dbReference type="NCBI Taxonomy" id="642776"/>
    <lineage>
        <taxon>Bacteria</taxon>
        <taxon>Bacillati</taxon>
        <taxon>Actinomycetota</taxon>
        <taxon>Actinomycetes</taxon>
        <taxon>Micrococcales</taxon>
        <taxon>Intrasporangiaceae</taxon>
        <taxon>Pedococcus</taxon>
    </lineage>
</organism>
<feature type="domain" description="NAD-dependent epimerase/dehydratase" evidence="1">
    <location>
        <begin position="13"/>
        <end position="195"/>
    </location>
</feature>
<proteinExistence type="predicted"/>
<dbReference type="Proteomes" id="UP000573599">
    <property type="component" value="Unassembled WGS sequence"/>
</dbReference>
<comment type="caution">
    <text evidence="2">The sequence shown here is derived from an EMBL/GenBank/DDBJ whole genome shotgun (WGS) entry which is preliminary data.</text>
</comment>
<protein>
    <submittedName>
        <fullName evidence="2">Nucleoside-diphosphate-sugar epimerase</fullName>
    </submittedName>
</protein>
<dbReference type="InterPro" id="IPR050177">
    <property type="entry name" value="Lipid_A_modif_metabolic_enz"/>
</dbReference>
<dbReference type="PANTHER" id="PTHR43245:SF55">
    <property type="entry name" value="NAD(P)-BINDING DOMAIN-CONTAINING PROTEIN"/>
    <property type="match status" value="1"/>
</dbReference>
<dbReference type="AlphaFoldDB" id="A0A852WKN2"/>
<dbReference type="EMBL" id="JACCAB010000001">
    <property type="protein sequence ID" value="NYG08181.1"/>
    <property type="molecule type" value="Genomic_DNA"/>
</dbReference>
<dbReference type="Pfam" id="PF01370">
    <property type="entry name" value="Epimerase"/>
    <property type="match status" value="1"/>
</dbReference>
<dbReference type="SUPFAM" id="SSF51735">
    <property type="entry name" value="NAD(P)-binding Rossmann-fold domains"/>
    <property type="match status" value="1"/>
</dbReference>
<dbReference type="InterPro" id="IPR001509">
    <property type="entry name" value="Epimerase_deHydtase"/>
</dbReference>